<dbReference type="EMBL" id="OV725080">
    <property type="protein sequence ID" value="CAH1398040.1"/>
    <property type="molecule type" value="Genomic_DNA"/>
</dbReference>
<evidence type="ECO:0000313" key="3">
    <source>
        <dbReference type="Proteomes" id="UP001152798"/>
    </source>
</evidence>
<feature type="compositionally biased region" description="Basic and acidic residues" evidence="1">
    <location>
        <begin position="1"/>
        <end position="16"/>
    </location>
</feature>
<proteinExistence type="predicted"/>
<name>A0A9P0H9G8_NEZVI</name>
<accession>A0A9P0H9G8</accession>
<dbReference type="Proteomes" id="UP001152798">
    <property type="component" value="Chromosome 4"/>
</dbReference>
<evidence type="ECO:0000313" key="2">
    <source>
        <dbReference type="EMBL" id="CAH1398040.1"/>
    </source>
</evidence>
<reference evidence="2" key="1">
    <citation type="submission" date="2022-01" db="EMBL/GenBank/DDBJ databases">
        <authorList>
            <person name="King R."/>
        </authorList>
    </citation>
    <scope>NUCLEOTIDE SEQUENCE</scope>
</reference>
<dbReference type="AlphaFoldDB" id="A0A9P0H9G8"/>
<organism evidence="2 3">
    <name type="scientific">Nezara viridula</name>
    <name type="common">Southern green stink bug</name>
    <name type="synonym">Cimex viridulus</name>
    <dbReference type="NCBI Taxonomy" id="85310"/>
    <lineage>
        <taxon>Eukaryota</taxon>
        <taxon>Metazoa</taxon>
        <taxon>Ecdysozoa</taxon>
        <taxon>Arthropoda</taxon>
        <taxon>Hexapoda</taxon>
        <taxon>Insecta</taxon>
        <taxon>Pterygota</taxon>
        <taxon>Neoptera</taxon>
        <taxon>Paraneoptera</taxon>
        <taxon>Hemiptera</taxon>
        <taxon>Heteroptera</taxon>
        <taxon>Panheteroptera</taxon>
        <taxon>Pentatomomorpha</taxon>
        <taxon>Pentatomoidea</taxon>
        <taxon>Pentatomidae</taxon>
        <taxon>Pentatominae</taxon>
        <taxon>Nezara</taxon>
    </lineage>
</organism>
<feature type="region of interest" description="Disordered" evidence="1">
    <location>
        <begin position="1"/>
        <end position="26"/>
    </location>
</feature>
<evidence type="ECO:0000256" key="1">
    <source>
        <dbReference type="SAM" id="MobiDB-lite"/>
    </source>
</evidence>
<gene>
    <name evidence="2" type="ORF">NEZAVI_LOCUS7768</name>
</gene>
<keyword evidence="3" id="KW-1185">Reference proteome</keyword>
<sequence>MTGDQDPDHDGLHGAEGEEDGEEAEVVGGRVVTLRRAQVVDEYREDHGMVPDRYKTSRGLVQDVDRCGPLPCRSSTAARWSPSRLCNLT</sequence>
<protein>
    <submittedName>
        <fullName evidence="2">Uncharacterized protein</fullName>
    </submittedName>
</protein>